<dbReference type="OrthoDB" id="6617147at2759"/>
<evidence type="ECO:0000256" key="7">
    <source>
        <dbReference type="ARBA" id="ARBA00023136"/>
    </source>
</evidence>
<dbReference type="InterPro" id="IPR004117">
    <property type="entry name" value="7tm6_olfct_rcpt"/>
</dbReference>
<evidence type="ECO:0000256" key="1">
    <source>
        <dbReference type="ARBA" id="ARBA00004651"/>
    </source>
</evidence>
<keyword evidence="3" id="KW-0716">Sensory transduction</keyword>
<evidence type="ECO:0008006" key="12">
    <source>
        <dbReference type="Google" id="ProtNLM"/>
    </source>
</evidence>
<dbReference type="GO" id="GO:0005886">
    <property type="term" value="C:plasma membrane"/>
    <property type="evidence" value="ECO:0007669"/>
    <property type="project" value="UniProtKB-SubCell"/>
</dbReference>
<organism evidence="10 11">
    <name type="scientific">Aphidius gifuensis</name>
    <name type="common">Parasitoid wasp</name>
    <dbReference type="NCBI Taxonomy" id="684658"/>
    <lineage>
        <taxon>Eukaryota</taxon>
        <taxon>Metazoa</taxon>
        <taxon>Ecdysozoa</taxon>
        <taxon>Arthropoda</taxon>
        <taxon>Hexapoda</taxon>
        <taxon>Insecta</taxon>
        <taxon>Pterygota</taxon>
        <taxon>Neoptera</taxon>
        <taxon>Endopterygota</taxon>
        <taxon>Hymenoptera</taxon>
        <taxon>Apocrita</taxon>
        <taxon>Ichneumonoidea</taxon>
        <taxon>Braconidae</taxon>
        <taxon>Aphidiinae</taxon>
        <taxon>Aphidius</taxon>
    </lineage>
</organism>
<accession>A0A834XLT9</accession>
<keyword evidence="4" id="KW-0812">Transmembrane</keyword>
<gene>
    <name evidence="10" type="ORF">HCN44_001231</name>
</gene>
<keyword evidence="11" id="KW-1185">Reference proteome</keyword>
<keyword evidence="7" id="KW-0472">Membrane</keyword>
<dbReference type="PANTHER" id="PTHR21137">
    <property type="entry name" value="ODORANT RECEPTOR"/>
    <property type="match status" value="1"/>
</dbReference>
<reference evidence="10 11" key="1">
    <citation type="submission" date="2020-08" db="EMBL/GenBank/DDBJ databases">
        <title>Aphidius gifuensis genome sequencing and assembly.</title>
        <authorList>
            <person name="Du Z."/>
        </authorList>
    </citation>
    <scope>NUCLEOTIDE SEQUENCE [LARGE SCALE GENOMIC DNA]</scope>
    <source>
        <strain evidence="10">YNYX2018</strain>
        <tissue evidence="10">Adults</tissue>
    </source>
</reference>
<dbReference type="AlphaFoldDB" id="A0A834XLT9"/>
<keyword evidence="6" id="KW-1133">Transmembrane helix</keyword>
<comment type="caution">
    <text evidence="10">The sequence shown here is derived from an EMBL/GenBank/DDBJ whole genome shotgun (WGS) entry which is preliminary data.</text>
</comment>
<evidence type="ECO:0000256" key="5">
    <source>
        <dbReference type="ARBA" id="ARBA00022725"/>
    </source>
</evidence>
<comment type="subcellular location">
    <subcellularLocation>
        <location evidence="1">Cell membrane</location>
        <topology evidence="1">Multi-pass membrane protein</topology>
    </subcellularLocation>
</comment>
<keyword evidence="9" id="KW-0807">Transducer</keyword>
<dbReference type="Pfam" id="PF02949">
    <property type="entry name" value="7tm_6"/>
    <property type="match status" value="1"/>
</dbReference>
<keyword evidence="8" id="KW-0675">Receptor</keyword>
<dbReference type="GO" id="GO:0004984">
    <property type="term" value="F:olfactory receptor activity"/>
    <property type="evidence" value="ECO:0007669"/>
    <property type="project" value="InterPro"/>
</dbReference>
<dbReference type="Proteomes" id="UP000639338">
    <property type="component" value="Unassembled WGS sequence"/>
</dbReference>
<evidence type="ECO:0000313" key="10">
    <source>
        <dbReference type="EMBL" id="KAF7988658.1"/>
    </source>
</evidence>
<dbReference type="GO" id="GO:0007165">
    <property type="term" value="P:signal transduction"/>
    <property type="evidence" value="ECO:0007669"/>
    <property type="project" value="UniProtKB-KW"/>
</dbReference>
<evidence type="ECO:0000256" key="9">
    <source>
        <dbReference type="ARBA" id="ARBA00023224"/>
    </source>
</evidence>
<dbReference type="PANTHER" id="PTHR21137:SF35">
    <property type="entry name" value="ODORANT RECEPTOR 19A-RELATED"/>
    <property type="match status" value="1"/>
</dbReference>
<keyword evidence="2" id="KW-1003">Cell membrane</keyword>
<name>A0A834XLT9_APHGI</name>
<evidence type="ECO:0000256" key="2">
    <source>
        <dbReference type="ARBA" id="ARBA00022475"/>
    </source>
</evidence>
<sequence length="106" mass="12322">MILRWDDKPEVMRMALFTITLSIMLLFNTLPSQQLIDSSGNVFYRITECQWNKLTLKSQILIQIMLIRSTQTNTLTAGKVYPINMESFGKIMKTSMSYFTVLKSMQ</sequence>
<evidence type="ECO:0000313" key="11">
    <source>
        <dbReference type="Proteomes" id="UP000639338"/>
    </source>
</evidence>
<dbReference type="GO" id="GO:0005549">
    <property type="term" value="F:odorant binding"/>
    <property type="evidence" value="ECO:0007669"/>
    <property type="project" value="InterPro"/>
</dbReference>
<protein>
    <recommendedName>
        <fullName evidence="12">Odorant receptor</fullName>
    </recommendedName>
</protein>
<evidence type="ECO:0000256" key="8">
    <source>
        <dbReference type="ARBA" id="ARBA00023170"/>
    </source>
</evidence>
<evidence type="ECO:0000256" key="4">
    <source>
        <dbReference type="ARBA" id="ARBA00022692"/>
    </source>
</evidence>
<evidence type="ECO:0000256" key="6">
    <source>
        <dbReference type="ARBA" id="ARBA00022989"/>
    </source>
</evidence>
<keyword evidence="5" id="KW-0552">Olfaction</keyword>
<proteinExistence type="predicted"/>
<evidence type="ECO:0000256" key="3">
    <source>
        <dbReference type="ARBA" id="ARBA00022606"/>
    </source>
</evidence>
<dbReference type="EMBL" id="JACMRX010000005">
    <property type="protein sequence ID" value="KAF7988658.1"/>
    <property type="molecule type" value="Genomic_DNA"/>
</dbReference>